<evidence type="ECO:0000256" key="4">
    <source>
        <dbReference type="ARBA" id="ARBA00022884"/>
    </source>
</evidence>
<evidence type="ECO:0000256" key="3">
    <source>
        <dbReference type="ARBA" id="ARBA00022695"/>
    </source>
</evidence>
<dbReference type="Gene3D" id="3.30.230.70">
    <property type="entry name" value="GHMP Kinase, N-terminal domain"/>
    <property type="match status" value="1"/>
</dbReference>
<dbReference type="InterPro" id="IPR020568">
    <property type="entry name" value="Ribosomal_Su5_D2-typ_SF"/>
</dbReference>
<evidence type="ECO:0000256" key="1">
    <source>
        <dbReference type="ARBA" id="ARBA00012416"/>
    </source>
</evidence>
<accession>X0WUL0</accession>
<dbReference type="Pfam" id="PF03725">
    <property type="entry name" value="RNase_PH_C"/>
    <property type="match status" value="1"/>
</dbReference>
<dbReference type="EMBL" id="BARS01040307">
    <property type="protein sequence ID" value="GAG34340.1"/>
    <property type="molecule type" value="Genomic_DNA"/>
</dbReference>
<sequence>MTESQTFECEVGGRSLTIETGKLAGQAGGAVTVRYGDTVVLVTACIGKEPREGVDFLPLTVDYEERLYAAGKIPGGFIRREGRPSQEATLAGRLTDRPLRPLLPKAWRNDIQLINTILSADQENDPDILAVIGSSAVLSISDVPFDGPVSAVHIGYIDGKLVLNPTLVQLEDSLLDLVVASTKKAIVMVEAGAQETSEDIVTQAIKFGHEANQ</sequence>
<dbReference type="GO" id="GO:0000175">
    <property type="term" value="F:3'-5'-RNA exonuclease activity"/>
    <property type="evidence" value="ECO:0007669"/>
    <property type="project" value="TreeGrafter"/>
</dbReference>
<name>X0WUL0_9ZZZZ</name>
<keyword evidence="3" id="KW-0548">Nucleotidyltransferase</keyword>
<dbReference type="PANTHER" id="PTHR11252:SF0">
    <property type="entry name" value="POLYRIBONUCLEOTIDE NUCLEOTIDYLTRANSFERASE 1, MITOCHONDRIAL"/>
    <property type="match status" value="1"/>
</dbReference>
<evidence type="ECO:0000313" key="7">
    <source>
        <dbReference type="EMBL" id="GAG34340.1"/>
    </source>
</evidence>
<proteinExistence type="predicted"/>
<comment type="caution">
    <text evidence="7">The sequence shown here is derived from an EMBL/GenBank/DDBJ whole genome shotgun (WGS) entry which is preliminary data.</text>
</comment>
<dbReference type="GO" id="GO:0003723">
    <property type="term" value="F:RNA binding"/>
    <property type="evidence" value="ECO:0007669"/>
    <property type="project" value="UniProtKB-KW"/>
</dbReference>
<dbReference type="InterPro" id="IPR027408">
    <property type="entry name" value="PNPase/RNase_PH_dom_sf"/>
</dbReference>
<reference evidence="7" key="1">
    <citation type="journal article" date="2014" name="Front. Microbiol.">
        <title>High frequency of phylogenetically diverse reductive dehalogenase-homologous genes in deep subseafloor sedimentary metagenomes.</title>
        <authorList>
            <person name="Kawai M."/>
            <person name="Futagami T."/>
            <person name="Toyoda A."/>
            <person name="Takaki Y."/>
            <person name="Nishi S."/>
            <person name="Hori S."/>
            <person name="Arai W."/>
            <person name="Tsubouchi T."/>
            <person name="Morono Y."/>
            <person name="Uchiyama I."/>
            <person name="Ito T."/>
            <person name="Fujiyama A."/>
            <person name="Inagaki F."/>
            <person name="Takami H."/>
        </authorList>
    </citation>
    <scope>NUCLEOTIDE SEQUENCE</scope>
    <source>
        <strain evidence="7">Expedition CK06-06</strain>
    </source>
</reference>
<dbReference type="EC" id="2.7.7.8" evidence="1"/>
<organism evidence="7">
    <name type="scientific">marine sediment metagenome</name>
    <dbReference type="NCBI Taxonomy" id="412755"/>
    <lineage>
        <taxon>unclassified sequences</taxon>
        <taxon>metagenomes</taxon>
        <taxon>ecological metagenomes</taxon>
    </lineage>
</organism>
<protein>
    <recommendedName>
        <fullName evidence="1">polyribonucleotide nucleotidyltransferase</fullName>
        <ecNumber evidence="1">2.7.7.8</ecNumber>
    </recommendedName>
</protein>
<dbReference type="CDD" id="cd11363">
    <property type="entry name" value="RNase_PH_PNPase_1"/>
    <property type="match status" value="1"/>
</dbReference>
<keyword evidence="2" id="KW-0808">Transferase</keyword>
<evidence type="ECO:0000259" key="6">
    <source>
        <dbReference type="Pfam" id="PF03725"/>
    </source>
</evidence>
<dbReference type="SUPFAM" id="SSF55666">
    <property type="entry name" value="Ribonuclease PH domain 2-like"/>
    <property type="match status" value="1"/>
</dbReference>
<dbReference type="GO" id="GO:0006402">
    <property type="term" value="P:mRNA catabolic process"/>
    <property type="evidence" value="ECO:0007669"/>
    <property type="project" value="InterPro"/>
</dbReference>
<dbReference type="GO" id="GO:0004654">
    <property type="term" value="F:polyribonucleotide nucleotidyltransferase activity"/>
    <property type="evidence" value="ECO:0007669"/>
    <property type="project" value="UniProtKB-EC"/>
</dbReference>
<feature type="domain" description="Exoribonuclease phosphorolytic" evidence="5">
    <location>
        <begin position="13"/>
        <end position="144"/>
    </location>
</feature>
<keyword evidence="4" id="KW-0694">RNA-binding</keyword>
<dbReference type="PANTHER" id="PTHR11252">
    <property type="entry name" value="POLYRIBONUCLEOTIDE NUCLEOTIDYLTRANSFERASE"/>
    <property type="match status" value="1"/>
</dbReference>
<feature type="non-terminal residue" evidence="7">
    <location>
        <position position="213"/>
    </location>
</feature>
<dbReference type="SUPFAM" id="SSF54211">
    <property type="entry name" value="Ribosomal protein S5 domain 2-like"/>
    <property type="match status" value="1"/>
</dbReference>
<dbReference type="InterPro" id="IPR015847">
    <property type="entry name" value="ExoRNase_PH_dom2"/>
</dbReference>
<dbReference type="GO" id="GO:0005829">
    <property type="term" value="C:cytosol"/>
    <property type="evidence" value="ECO:0007669"/>
    <property type="project" value="TreeGrafter"/>
</dbReference>
<evidence type="ECO:0000256" key="2">
    <source>
        <dbReference type="ARBA" id="ARBA00022679"/>
    </source>
</evidence>
<dbReference type="InterPro" id="IPR036345">
    <property type="entry name" value="ExoRNase_PH_dom2_sf"/>
</dbReference>
<evidence type="ECO:0000259" key="5">
    <source>
        <dbReference type="Pfam" id="PF01138"/>
    </source>
</evidence>
<dbReference type="FunFam" id="3.30.230.70:FF:000001">
    <property type="entry name" value="Polyribonucleotide nucleotidyltransferase"/>
    <property type="match status" value="1"/>
</dbReference>
<feature type="domain" description="Exoribonuclease phosphorolytic" evidence="6">
    <location>
        <begin position="147"/>
        <end position="211"/>
    </location>
</feature>
<dbReference type="InterPro" id="IPR001247">
    <property type="entry name" value="ExoRNase_PH_dom1"/>
</dbReference>
<gene>
    <name evidence="7" type="ORF">S01H1_61475</name>
</gene>
<dbReference type="AlphaFoldDB" id="X0WUL0"/>
<dbReference type="Pfam" id="PF01138">
    <property type="entry name" value="RNase_PH"/>
    <property type="match status" value="1"/>
</dbReference>
<dbReference type="InterPro" id="IPR012162">
    <property type="entry name" value="PNPase"/>
</dbReference>